<dbReference type="OrthoDB" id="8527676at2"/>
<feature type="transmembrane region" description="Helical" evidence="1">
    <location>
        <begin position="38"/>
        <end position="63"/>
    </location>
</feature>
<keyword evidence="1" id="KW-0472">Membrane</keyword>
<dbReference type="AlphaFoldDB" id="A0A2S5SYI8"/>
<evidence type="ECO:0000256" key="1">
    <source>
        <dbReference type="SAM" id="Phobius"/>
    </source>
</evidence>
<dbReference type="RefSeq" id="WP_104300774.1">
    <property type="nucleotide sequence ID" value="NZ_PSNX01000002.1"/>
</dbReference>
<comment type="caution">
    <text evidence="2">The sequence shown here is derived from an EMBL/GenBank/DDBJ whole genome shotgun (WGS) entry which is preliminary data.</text>
</comment>
<evidence type="ECO:0000313" key="3">
    <source>
        <dbReference type="Proteomes" id="UP000238605"/>
    </source>
</evidence>
<accession>A0A2S5SYI8</accession>
<evidence type="ECO:0000313" key="2">
    <source>
        <dbReference type="EMBL" id="PPE67804.1"/>
    </source>
</evidence>
<gene>
    <name evidence="2" type="ORF">C1704_02790</name>
</gene>
<keyword evidence="1" id="KW-0812">Transmembrane</keyword>
<reference evidence="2 3" key="1">
    <citation type="submission" date="2018-02" db="EMBL/GenBank/DDBJ databases">
        <title>Reclassifiation of [Polyangium] brachysporum DSM 7029 as Guopingzhaonella breviflexa gen. nov., sp. nov., a member of the family Comamonadaceae.</title>
        <authorList>
            <person name="Tang B."/>
        </authorList>
    </citation>
    <scope>NUCLEOTIDE SEQUENCE [LARGE SCALE GENOMIC DNA]</scope>
    <source>
        <strain evidence="2 3">BCRC 80649</strain>
    </source>
</reference>
<proteinExistence type="predicted"/>
<protein>
    <submittedName>
        <fullName evidence="2">Uncharacterized protein</fullName>
    </submittedName>
</protein>
<dbReference type="EMBL" id="PSNX01000002">
    <property type="protein sequence ID" value="PPE67804.1"/>
    <property type="molecule type" value="Genomic_DNA"/>
</dbReference>
<sequence>MKLSRIFQPRNPLFWLMLAFSVLSSVCAWALRAMPLTTLGLVLVGSVGLANALISLALTWRLIRD</sequence>
<name>A0A2S5SYI8_9BURK</name>
<organism evidence="2 3">
    <name type="scientific">Caldimonas caldifontis</name>
    <dbReference type="NCBI Taxonomy" id="1452508"/>
    <lineage>
        <taxon>Bacteria</taxon>
        <taxon>Pseudomonadati</taxon>
        <taxon>Pseudomonadota</taxon>
        <taxon>Betaproteobacteria</taxon>
        <taxon>Burkholderiales</taxon>
        <taxon>Sphaerotilaceae</taxon>
        <taxon>Caldimonas</taxon>
    </lineage>
</organism>
<keyword evidence="1" id="KW-1133">Transmembrane helix</keyword>
<keyword evidence="3" id="KW-1185">Reference proteome</keyword>
<dbReference type="Proteomes" id="UP000238605">
    <property type="component" value="Unassembled WGS sequence"/>
</dbReference>